<protein>
    <submittedName>
        <fullName evidence="2">Secreted protein</fullName>
    </submittedName>
</protein>
<dbReference type="AlphaFoldDB" id="A0A0A7CMI7"/>
<feature type="signal peptide" evidence="1">
    <location>
        <begin position="1"/>
        <end position="26"/>
    </location>
</feature>
<organism evidence="2">
    <name type="scientific">Achlya hypogyna</name>
    <name type="common">Oomycete</name>
    <name type="synonym">Protoachlya hypogyna</name>
    <dbReference type="NCBI Taxonomy" id="1202772"/>
    <lineage>
        <taxon>Eukaryota</taxon>
        <taxon>Sar</taxon>
        <taxon>Stramenopiles</taxon>
        <taxon>Oomycota</taxon>
        <taxon>Saprolegniomycetes</taxon>
        <taxon>Saprolegniales</taxon>
        <taxon>Achlyaceae</taxon>
        <taxon>Achlya</taxon>
    </lineage>
</organism>
<feature type="chain" id="PRO_5002025848" evidence="1">
    <location>
        <begin position="27"/>
        <end position="180"/>
    </location>
</feature>
<dbReference type="EMBL" id="KM038631">
    <property type="protein sequence ID" value="AIG56092.1"/>
    <property type="molecule type" value="Genomic_DNA"/>
</dbReference>
<reference evidence="2" key="1">
    <citation type="journal article" date="2014" name="Genome Biol. Evol.">
        <title>The secreted proteins of Achlya hypogyna and Thraustotheca clavata identify the ancestral oomycete secretome and reveal gene acquisitions by horizontal gene transfer.</title>
        <authorList>
            <person name="Misner I."/>
            <person name="Blouin N."/>
            <person name="Leonard G."/>
            <person name="Richards T.A."/>
            <person name="Lane C.E."/>
        </authorList>
    </citation>
    <scope>NUCLEOTIDE SEQUENCE</scope>
    <source>
        <strain evidence="2">ATCC 48635</strain>
    </source>
</reference>
<evidence type="ECO:0000256" key="1">
    <source>
        <dbReference type="SAM" id="SignalP"/>
    </source>
</evidence>
<accession>A0A0A7CMI7</accession>
<proteinExistence type="predicted"/>
<sequence>MTTYSTISSLLVVLALVASNAFGCSAVGKNTTVSGFIMDNFCIDMGTLLDKPEVKTLEHPELHSIHCLVDVKSCVNSKYVVLAPSNGSLYTVAYNLDVATTGILKTMAEAARKAGGVQGFAATLTGIDDGTSELKCPSISSVVMVDGKSMTLAAGTTSTAQTAVLTSLVAMVAVTRFIAQ</sequence>
<name>A0A0A7CMI7_ACHHY</name>
<evidence type="ECO:0000313" key="2">
    <source>
        <dbReference type="EMBL" id="AIG56092.1"/>
    </source>
</evidence>
<keyword evidence="1" id="KW-0732">Signal</keyword>